<sequence length="176" mass="18347">MAGDTGRRAPRGTRLAVVATVALAVVLGTPWPASAHYGWVRPLVTCVTPVQDGYWTAAFGYTNTTSSAFSVARGSTNDMTPDQFDGQQVTRFSSGTRQAAFSVRVPSSVSTVQWQVLGMYGIARRDSSPRCPSSTPLPADGNGLGMVIALVASGAVAGGSAWVAQRRRDPAQVTAA</sequence>
<dbReference type="Proteomes" id="UP000471126">
    <property type="component" value="Unassembled WGS sequence"/>
</dbReference>
<protein>
    <submittedName>
        <fullName evidence="1">Uncharacterized protein</fullName>
    </submittedName>
</protein>
<reference evidence="1 2" key="1">
    <citation type="submission" date="2019-12" db="EMBL/GenBank/DDBJ databases">
        <title>WGS of CPCC 203550 I12A-02606.</title>
        <authorList>
            <person name="Jiang Z."/>
        </authorList>
    </citation>
    <scope>NUCLEOTIDE SEQUENCE [LARGE SCALE GENOMIC DNA]</scope>
    <source>
        <strain evidence="1 2">I12A-02606</strain>
    </source>
</reference>
<name>A0A6P0GAQ1_9ACTN</name>
<organism evidence="1 2">
    <name type="scientific">Geodermatophilus normandii</name>
    <dbReference type="NCBI Taxonomy" id="1137989"/>
    <lineage>
        <taxon>Bacteria</taxon>
        <taxon>Bacillati</taxon>
        <taxon>Actinomycetota</taxon>
        <taxon>Actinomycetes</taxon>
        <taxon>Geodermatophilales</taxon>
        <taxon>Geodermatophilaceae</taxon>
        <taxon>Geodermatophilus</taxon>
    </lineage>
</organism>
<comment type="caution">
    <text evidence="1">The sequence shown here is derived from an EMBL/GenBank/DDBJ whole genome shotgun (WGS) entry which is preliminary data.</text>
</comment>
<dbReference type="RefSeq" id="WP_163475482.1">
    <property type="nucleotide sequence ID" value="NZ_JAAGWE010000009.1"/>
</dbReference>
<dbReference type="AlphaFoldDB" id="A0A6P0GAQ1"/>
<proteinExistence type="predicted"/>
<dbReference type="EMBL" id="JAAGWE010000009">
    <property type="protein sequence ID" value="NEM05281.1"/>
    <property type="molecule type" value="Genomic_DNA"/>
</dbReference>
<evidence type="ECO:0000313" key="1">
    <source>
        <dbReference type="EMBL" id="NEM05281.1"/>
    </source>
</evidence>
<evidence type="ECO:0000313" key="2">
    <source>
        <dbReference type="Proteomes" id="UP000471126"/>
    </source>
</evidence>
<gene>
    <name evidence="1" type="ORF">GCU54_04500</name>
</gene>
<accession>A0A6P0GAQ1</accession>